<dbReference type="KEGG" id="prt:AUC31_08555"/>
<dbReference type="AlphaFoldDB" id="A0A0U2ZDG4"/>
<dbReference type="InterPro" id="IPR021377">
    <property type="entry name" value="DUF3006"/>
</dbReference>
<accession>A0A0U2ZDG4</accession>
<dbReference type="OrthoDB" id="2366034at2"/>
<keyword evidence="1" id="KW-0175">Coiled coil</keyword>
<dbReference type="Pfam" id="PF11213">
    <property type="entry name" value="DUF3006"/>
    <property type="match status" value="1"/>
</dbReference>
<dbReference type="Proteomes" id="UP000067683">
    <property type="component" value="Chromosome"/>
</dbReference>
<dbReference type="EMBL" id="CP013659">
    <property type="protein sequence ID" value="ALS75269.1"/>
    <property type="molecule type" value="Genomic_DNA"/>
</dbReference>
<dbReference type="RefSeq" id="WP_058381976.1">
    <property type="nucleotide sequence ID" value="NZ_CP013659.2"/>
</dbReference>
<dbReference type="STRING" id="200991.AUC31_08555"/>
<organism evidence="2 3">
    <name type="scientific">Planococcus rifietoensis</name>
    <dbReference type="NCBI Taxonomy" id="200991"/>
    <lineage>
        <taxon>Bacteria</taxon>
        <taxon>Bacillati</taxon>
        <taxon>Bacillota</taxon>
        <taxon>Bacilli</taxon>
        <taxon>Bacillales</taxon>
        <taxon>Caryophanaceae</taxon>
        <taxon>Planococcus</taxon>
    </lineage>
</organism>
<proteinExistence type="predicted"/>
<protein>
    <recommendedName>
        <fullName evidence="4">DUF3006 domain-containing protein</fullName>
    </recommendedName>
</protein>
<evidence type="ECO:0000256" key="1">
    <source>
        <dbReference type="SAM" id="Coils"/>
    </source>
</evidence>
<name>A0A0U2ZDG4_9BACL</name>
<keyword evidence="3" id="KW-1185">Reference proteome</keyword>
<evidence type="ECO:0000313" key="2">
    <source>
        <dbReference type="EMBL" id="ALS75269.1"/>
    </source>
</evidence>
<evidence type="ECO:0008006" key="4">
    <source>
        <dbReference type="Google" id="ProtNLM"/>
    </source>
</evidence>
<sequence>MRGVLDRFEDGGVAVIIAEQAGREFHVPLRYLPEGSRQGMWFTLSIEDGRVVDIEADLRQANERMDKAEELLARLRSKNTGSRFKRK</sequence>
<reference evidence="2" key="1">
    <citation type="submission" date="2016-01" db="EMBL/GenBank/DDBJ databases">
        <title>Complete genome of Planococcus rifietoensis type strain M8.</title>
        <authorList>
            <person name="See-Too W.S."/>
        </authorList>
    </citation>
    <scope>NUCLEOTIDE SEQUENCE [LARGE SCALE GENOMIC DNA]</scope>
    <source>
        <strain evidence="2">M8</strain>
    </source>
</reference>
<gene>
    <name evidence="2" type="ORF">AUC31_08555</name>
</gene>
<feature type="coiled-coil region" evidence="1">
    <location>
        <begin position="51"/>
        <end position="78"/>
    </location>
</feature>
<evidence type="ECO:0000313" key="3">
    <source>
        <dbReference type="Proteomes" id="UP000067683"/>
    </source>
</evidence>